<keyword evidence="3" id="KW-1185">Reference proteome</keyword>
<evidence type="ECO:0000313" key="2">
    <source>
        <dbReference type="EMBL" id="ADU50730.1"/>
    </source>
</evidence>
<dbReference type="STRING" id="644966.Tmar_0609"/>
<dbReference type="RefSeq" id="WP_013495035.1">
    <property type="nucleotide sequence ID" value="NC_014831.1"/>
</dbReference>
<dbReference type="HOGENOM" id="CLU_871347_0_0_9"/>
<dbReference type="AlphaFoldDB" id="E6SHG6"/>
<evidence type="ECO:0000256" key="1">
    <source>
        <dbReference type="SAM" id="MobiDB-lite"/>
    </source>
</evidence>
<dbReference type="Proteomes" id="UP000008915">
    <property type="component" value="Chromosome"/>
</dbReference>
<proteinExistence type="predicted"/>
<dbReference type="EMBL" id="CP002344">
    <property type="protein sequence ID" value="ADU50730.1"/>
    <property type="molecule type" value="Genomic_DNA"/>
</dbReference>
<feature type="compositionally biased region" description="Basic and acidic residues" evidence="1">
    <location>
        <begin position="85"/>
        <end position="95"/>
    </location>
</feature>
<dbReference type="InterPro" id="IPR036705">
    <property type="entry name" value="Ribosyl_crysJ1_sf"/>
</dbReference>
<gene>
    <name evidence="2" type="ordered locus">Tmar_0609</name>
</gene>
<dbReference type="Gene3D" id="1.10.4080.10">
    <property type="entry name" value="ADP-ribosylation/Crystallin J1"/>
    <property type="match status" value="1"/>
</dbReference>
<accession>E6SHG6</accession>
<reference evidence="2 3" key="1">
    <citation type="journal article" date="2010" name="Stand. Genomic Sci.">
        <title>Complete genome sequence of Thermaerobacter marianensis type strain (7p75a).</title>
        <authorList>
            <person name="Han C."/>
            <person name="Gu W."/>
            <person name="Zhang X."/>
            <person name="Lapidus A."/>
            <person name="Nolan M."/>
            <person name="Copeland A."/>
            <person name="Lucas S."/>
            <person name="Del Rio T.G."/>
            <person name="Tice H."/>
            <person name="Cheng J.F."/>
            <person name="Tapia R."/>
            <person name="Goodwin L."/>
            <person name="Pitluck S."/>
            <person name="Pagani I."/>
            <person name="Ivanova N."/>
            <person name="Mavromatis K."/>
            <person name="Mikhailova N."/>
            <person name="Pati A."/>
            <person name="Chen A."/>
            <person name="Palaniappan K."/>
            <person name="Land M."/>
            <person name="Hauser L."/>
            <person name="Chang Y.J."/>
            <person name="Jeffries C.D."/>
            <person name="Schneider S."/>
            <person name="Rohde M."/>
            <person name="Goker M."/>
            <person name="Pukall R."/>
            <person name="Woyke T."/>
            <person name="Bristow J."/>
            <person name="Eisen J.A."/>
            <person name="Markowitz V."/>
            <person name="Hugenholtz P."/>
            <person name="Kyrpides N.C."/>
            <person name="Klenk H.P."/>
            <person name="Detter J.C."/>
        </authorList>
    </citation>
    <scope>NUCLEOTIDE SEQUENCE [LARGE SCALE GENOMIC DNA]</scope>
    <source>
        <strain evidence="3">ATCC 700841 / DSM 12885 / JCM 10246 / 7p75a</strain>
    </source>
</reference>
<dbReference type="KEGG" id="tmr:Tmar_0609"/>
<feature type="region of interest" description="Disordered" evidence="1">
    <location>
        <begin position="58"/>
        <end position="100"/>
    </location>
</feature>
<sequence length="319" mass="31238">MTAVAAAGSPAQRIRDALWGLACGEAVGVRAAGPAALRAGPVARELAGLARAVAAAEGRMEPGGDTQAAVVPGGADRANPAARLRSGEGDGDRAEAAGTGMPQPDLAVALRAVLAGLINRPDDLEWLIQDVQALAVLAPPRQGPVPPPPAAALAAAAAVAAAVSAAVEGGDAESVLDRAAEAASVAVDRPGTGPASSGEAAAAVAHALETLRLTLAGRGPSLPPGGIADVLASRWEPEPRPSRAVPFALVLAAAAGDARRAIQEAAAVAARAGTAPATAAVAGAVAGALYPGTVPPDWVAALRDDLDLDALVPELLRLR</sequence>
<organism evidence="2 3">
    <name type="scientific">Thermaerobacter marianensis (strain ATCC 700841 / DSM 12885 / JCM 10246 / 7p75a)</name>
    <dbReference type="NCBI Taxonomy" id="644966"/>
    <lineage>
        <taxon>Bacteria</taxon>
        <taxon>Bacillati</taxon>
        <taxon>Bacillota</taxon>
        <taxon>Clostridia</taxon>
        <taxon>Eubacteriales</taxon>
        <taxon>Clostridiales Family XVII. Incertae Sedis</taxon>
        <taxon>Thermaerobacter</taxon>
    </lineage>
</organism>
<name>E6SHG6_THEM7</name>
<reference evidence="3" key="2">
    <citation type="journal article" date="2010" name="Stand. Genomic Sci.">
        <title>Complete genome sequence of Thermaerobacter marianensis type strain (7p75aT).</title>
        <authorList>
            <person name="Han C."/>
            <person name="Gu W."/>
            <person name="Zhang X."/>
            <person name="Lapidus A."/>
            <person name="Nolan M."/>
            <person name="Copeland A."/>
            <person name="Lucas S."/>
            <person name="Glavina Del Rio T."/>
            <person name="Tice H."/>
            <person name="Cheng J."/>
            <person name="Tapia R."/>
            <person name="Goodwin L."/>
            <person name="Pitluck S."/>
            <person name="Pagani I."/>
            <person name="Ivanova N."/>
            <person name="Mavromatis K."/>
            <person name="Mikhailova N."/>
            <person name="Pati A."/>
            <person name="Chen A."/>
            <person name="Palaniappan K."/>
            <person name="Land M."/>
            <person name="Hauser L."/>
            <person name="Chang Y."/>
            <person name="Jeffries C."/>
            <person name="Schneider S."/>
            <person name="Rohde M."/>
            <person name="Goker M."/>
            <person name="Pukall R."/>
            <person name="Woyke T."/>
            <person name="Bristow J."/>
            <person name="Eisen J."/>
            <person name="Markowitz V."/>
            <person name="Hugenholtz P."/>
            <person name="Kyrpides N."/>
            <person name="Klenk H."/>
            <person name="Detter J."/>
        </authorList>
    </citation>
    <scope>NUCLEOTIDE SEQUENCE [LARGE SCALE GENOMIC DNA]</scope>
    <source>
        <strain evidence="3">ATCC 700841 / DSM 12885 / JCM 10246 / 7p75a</strain>
    </source>
</reference>
<dbReference type="SUPFAM" id="SSF101478">
    <property type="entry name" value="ADP-ribosylglycohydrolase"/>
    <property type="match status" value="1"/>
</dbReference>
<evidence type="ECO:0000313" key="3">
    <source>
        <dbReference type="Proteomes" id="UP000008915"/>
    </source>
</evidence>
<protein>
    <submittedName>
        <fullName evidence="2">ADP-ribosylglycohydrolase</fullName>
    </submittedName>
</protein>